<keyword evidence="1" id="KW-1133">Transmembrane helix</keyword>
<dbReference type="EMBL" id="JAHLQJ010000018">
    <property type="protein sequence ID" value="MBU5673841.1"/>
    <property type="molecule type" value="Genomic_DNA"/>
</dbReference>
<sequence>MKFLKLPSVVLFIVIIFIYFYALSLKVPMNSDGASAVLQAKDMLEGNVFLRNWYLSTGTYITTDLFLYVLLLPFLGFSTNVIYVGSAIFYTGLVIVCMWISAKKKNGISYKRAFATFAIVGLPNLFVTNMVFSGPMHTSSLLYCLLALFIWEYAKNIYVRYGSLFIILTLALIADPFVLWFFVVPFVLACAYKAIRNKSEYISLGIVIGSYVTSKVVMKFVGFNVPSIGETRFVKIDELKKNVVLTIEGILNLYGANFFGQSVSTIVLIVILHLFVLIFTIWLGYQSIKKIDKSNVSTLELFLIIGIMINIVEYVCSNMPINIATTRYILPAFVFFSIYIGKFSLSRINSRKITVALSISLILYALTSLQTVTLNKTVSIYQEVADFLQQKGLTRGYGSYWNSSIVTLESENDVIIRPVVYNGEIVPFAWFSKTSWYSEPTNFLIFDNTNWGDINAENAEKKFGVPDRIYNFNGLTILYWDKDISKEL</sequence>
<feature type="transmembrane region" description="Helical" evidence="1">
    <location>
        <begin position="113"/>
        <end position="132"/>
    </location>
</feature>
<feature type="transmembrane region" description="Helical" evidence="1">
    <location>
        <begin position="53"/>
        <end position="75"/>
    </location>
</feature>
<gene>
    <name evidence="2" type="ORF">KQJ23_18565</name>
</gene>
<evidence type="ECO:0008006" key="4">
    <source>
        <dbReference type="Google" id="ProtNLM"/>
    </source>
</evidence>
<feature type="transmembrane region" description="Helical" evidence="1">
    <location>
        <begin position="297"/>
        <end position="315"/>
    </location>
</feature>
<proteinExistence type="predicted"/>
<dbReference type="Proteomes" id="UP000743001">
    <property type="component" value="Unassembled WGS sequence"/>
</dbReference>
<feature type="transmembrane region" description="Helical" evidence="1">
    <location>
        <begin position="166"/>
        <end position="195"/>
    </location>
</feature>
<feature type="transmembrane region" description="Helical" evidence="1">
    <location>
        <begin position="353"/>
        <end position="372"/>
    </location>
</feature>
<organism evidence="2 3">
    <name type="scientific">Paenibacillus brevis</name>
    <dbReference type="NCBI Taxonomy" id="2841508"/>
    <lineage>
        <taxon>Bacteria</taxon>
        <taxon>Bacillati</taxon>
        <taxon>Bacillota</taxon>
        <taxon>Bacilli</taxon>
        <taxon>Bacillales</taxon>
        <taxon>Paenibacillaceae</taxon>
        <taxon>Paenibacillus</taxon>
    </lineage>
</organism>
<comment type="caution">
    <text evidence="2">The sequence shown here is derived from an EMBL/GenBank/DDBJ whole genome shotgun (WGS) entry which is preliminary data.</text>
</comment>
<name>A0ABS6FV98_9BACL</name>
<keyword evidence="3" id="KW-1185">Reference proteome</keyword>
<evidence type="ECO:0000256" key="1">
    <source>
        <dbReference type="SAM" id="Phobius"/>
    </source>
</evidence>
<evidence type="ECO:0000313" key="2">
    <source>
        <dbReference type="EMBL" id="MBU5673841.1"/>
    </source>
</evidence>
<dbReference type="RefSeq" id="WP_216480422.1">
    <property type="nucleotide sequence ID" value="NZ_JAHLQJ010000018.1"/>
</dbReference>
<keyword evidence="1" id="KW-0812">Transmembrane</keyword>
<accession>A0ABS6FV98</accession>
<feature type="transmembrane region" description="Helical" evidence="1">
    <location>
        <begin position="321"/>
        <end position="341"/>
    </location>
</feature>
<evidence type="ECO:0000313" key="3">
    <source>
        <dbReference type="Proteomes" id="UP000743001"/>
    </source>
</evidence>
<feature type="transmembrane region" description="Helical" evidence="1">
    <location>
        <begin position="81"/>
        <end position="101"/>
    </location>
</feature>
<reference evidence="2 3" key="1">
    <citation type="submission" date="2021-06" db="EMBL/GenBank/DDBJ databases">
        <authorList>
            <person name="Sun Q."/>
            <person name="Li D."/>
        </authorList>
    </citation>
    <scope>NUCLEOTIDE SEQUENCE [LARGE SCALE GENOMIC DNA]</scope>
    <source>
        <strain evidence="2 3">MSJ-6</strain>
    </source>
</reference>
<keyword evidence="1" id="KW-0472">Membrane</keyword>
<feature type="transmembrane region" description="Helical" evidence="1">
    <location>
        <begin position="6"/>
        <end position="23"/>
    </location>
</feature>
<protein>
    <recommendedName>
        <fullName evidence="4">Glycosyltransferase RgtA/B/C/D-like domain-containing protein</fullName>
    </recommendedName>
</protein>
<feature type="transmembrane region" description="Helical" evidence="1">
    <location>
        <begin position="201"/>
        <end position="221"/>
    </location>
</feature>
<feature type="transmembrane region" description="Helical" evidence="1">
    <location>
        <begin position="266"/>
        <end position="285"/>
    </location>
</feature>